<evidence type="ECO:0000256" key="3">
    <source>
        <dbReference type="RuleBase" id="RU003707"/>
    </source>
</evidence>
<evidence type="ECO:0000256" key="2">
    <source>
        <dbReference type="ARBA" id="ARBA00023239"/>
    </source>
</evidence>
<keyword evidence="2" id="KW-0456">Lyase</keyword>
<evidence type="ECO:0000313" key="4">
    <source>
        <dbReference type="EMBL" id="MFD1000558.1"/>
    </source>
</evidence>
<comment type="caution">
    <text evidence="4">The sequence shown here is derived from an EMBL/GenBank/DDBJ whole genome shotgun (WGS) entry which is preliminary data.</text>
</comment>
<name>A0ABW3K5Q1_9BACT</name>
<comment type="similarity">
    <text evidence="1 3">Belongs to the enoyl-CoA hydratase/isomerase family.</text>
</comment>
<dbReference type="PANTHER" id="PTHR11941:SF54">
    <property type="entry name" value="ENOYL-COA HYDRATASE, MITOCHONDRIAL"/>
    <property type="match status" value="1"/>
</dbReference>
<dbReference type="InterPro" id="IPR014748">
    <property type="entry name" value="Enoyl-CoA_hydra_C"/>
</dbReference>
<dbReference type="RefSeq" id="WP_377580002.1">
    <property type="nucleotide sequence ID" value="NZ_JBHTKA010000004.1"/>
</dbReference>
<dbReference type="PANTHER" id="PTHR11941">
    <property type="entry name" value="ENOYL-COA HYDRATASE-RELATED"/>
    <property type="match status" value="1"/>
</dbReference>
<dbReference type="EMBL" id="JBHTKA010000004">
    <property type="protein sequence ID" value="MFD1000558.1"/>
    <property type="molecule type" value="Genomic_DNA"/>
</dbReference>
<accession>A0ABW3K5Q1</accession>
<dbReference type="SUPFAM" id="SSF52096">
    <property type="entry name" value="ClpP/crotonase"/>
    <property type="match status" value="1"/>
</dbReference>
<evidence type="ECO:0000313" key="5">
    <source>
        <dbReference type="Proteomes" id="UP001597112"/>
    </source>
</evidence>
<protein>
    <submittedName>
        <fullName evidence="4">Enoyl-CoA hydratase/isomerase family protein</fullName>
    </submittedName>
</protein>
<keyword evidence="5" id="KW-1185">Reference proteome</keyword>
<dbReference type="Pfam" id="PF00378">
    <property type="entry name" value="ECH_1"/>
    <property type="match status" value="1"/>
</dbReference>
<gene>
    <name evidence="4" type="ORF">ACFQ21_14630</name>
</gene>
<dbReference type="CDD" id="cd06558">
    <property type="entry name" value="crotonase-like"/>
    <property type="match status" value="1"/>
</dbReference>
<proteinExistence type="inferred from homology"/>
<dbReference type="InterPro" id="IPR018376">
    <property type="entry name" value="Enoyl-CoA_hyd/isom_CS"/>
</dbReference>
<reference evidence="5" key="1">
    <citation type="journal article" date="2019" name="Int. J. Syst. Evol. Microbiol.">
        <title>The Global Catalogue of Microorganisms (GCM) 10K type strain sequencing project: providing services to taxonomists for standard genome sequencing and annotation.</title>
        <authorList>
            <consortium name="The Broad Institute Genomics Platform"/>
            <consortium name="The Broad Institute Genome Sequencing Center for Infectious Disease"/>
            <person name="Wu L."/>
            <person name="Ma J."/>
        </authorList>
    </citation>
    <scope>NUCLEOTIDE SEQUENCE [LARGE SCALE GENOMIC DNA]</scope>
    <source>
        <strain evidence="5">CCUG 58938</strain>
    </source>
</reference>
<dbReference type="Gene3D" id="1.10.12.10">
    <property type="entry name" value="Lyase 2-enoyl-coa Hydratase, Chain A, domain 2"/>
    <property type="match status" value="1"/>
</dbReference>
<dbReference type="PROSITE" id="PS00166">
    <property type="entry name" value="ENOYL_COA_HYDRATASE"/>
    <property type="match status" value="1"/>
</dbReference>
<dbReference type="Gene3D" id="3.90.226.10">
    <property type="entry name" value="2-enoyl-CoA Hydratase, Chain A, domain 1"/>
    <property type="match status" value="1"/>
</dbReference>
<organism evidence="4 5">
    <name type="scientific">Ohtaekwangia kribbensis</name>
    <dbReference type="NCBI Taxonomy" id="688913"/>
    <lineage>
        <taxon>Bacteria</taxon>
        <taxon>Pseudomonadati</taxon>
        <taxon>Bacteroidota</taxon>
        <taxon>Cytophagia</taxon>
        <taxon>Cytophagales</taxon>
        <taxon>Fulvivirgaceae</taxon>
        <taxon>Ohtaekwangia</taxon>
    </lineage>
</organism>
<dbReference type="InterPro" id="IPR001753">
    <property type="entry name" value="Enoyl-CoA_hydra/iso"/>
</dbReference>
<sequence>MSPIKTQSTSGILVVTISRPDAMNALNADVLDALLRVIQEADHDGSTKGIIITGEGDKAFVAGADIKQLSSLNSKEALELSRKGQQLFKFIEDLQKPVIAAVNGFALGGGCELAMACHFRLAVENSKFGQPEVNLGLIPGYGGTQRLPQLVGRGKALELILTGDMITAQEAKAIGLVNHVVATREELMELAFKIMTRIVSKGPIAIANAIKSVNAGYSFENAGYTAEAELFAACTTTEDFKEGTTAFIEKRKANFTGR</sequence>
<dbReference type="InterPro" id="IPR029045">
    <property type="entry name" value="ClpP/crotonase-like_dom_sf"/>
</dbReference>
<evidence type="ECO:0000256" key="1">
    <source>
        <dbReference type="ARBA" id="ARBA00005254"/>
    </source>
</evidence>
<dbReference type="Proteomes" id="UP001597112">
    <property type="component" value="Unassembled WGS sequence"/>
</dbReference>